<feature type="coiled-coil region" evidence="8">
    <location>
        <begin position="688"/>
        <end position="747"/>
    </location>
</feature>
<dbReference type="PROSITE" id="PS50109">
    <property type="entry name" value="HIS_KIN"/>
    <property type="match status" value="1"/>
</dbReference>
<dbReference type="SMART" id="SM00138">
    <property type="entry name" value="MeTrc"/>
    <property type="match status" value="1"/>
</dbReference>
<proteinExistence type="predicted"/>
<feature type="domain" description="CheR-type methyltransferase" evidence="11">
    <location>
        <begin position="206"/>
        <end position="481"/>
    </location>
</feature>
<dbReference type="GO" id="GO:0008983">
    <property type="term" value="F:protein-glutamate O-methyltransferase activity"/>
    <property type="evidence" value="ECO:0007669"/>
    <property type="project" value="UniProtKB-EC"/>
</dbReference>
<dbReference type="PANTHER" id="PTHR24422:SF27">
    <property type="entry name" value="PROTEIN-GLUTAMATE O-METHYLTRANSFERASE"/>
    <property type="match status" value="1"/>
</dbReference>
<keyword evidence="8" id="KW-0175">Coiled coil</keyword>
<reference evidence="12 13" key="1">
    <citation type="journal article" date="2003" name="DNA Res.">
        <title>Complete genome structure of Gloeobacter violaceus PCC 7421, a cyanobacterium that lacks thylakoids.</title>
        <authorList>
            <person name="Nakamura Y."/>
            <person name="Kaneko T."/>
            <person name="Sato S."/>
            <person name="Mimuro M."/>
            <person name="Miyashita H."/>
            <person name="Tsuchiya T."/>
            <person name="Sasamoto S."/>
            <person name="Watanabe A."/>
            <person name="Kawashima K."/>
            <person name="Kishida Y."/>
            <person name="Kiyokawa C."/>
            <person name="Kohara M."/>
            <person name="Matsumoto M."/>
            <person name="Matsuno A."/>
            <person name="Nakazaki N."/>
            <person name="Shimpo S."/>
            <person name="Takeuchi C."/>
            <person name="Yamada M."/>
            <person name="Tabata S."/>
        </authorList>
    </citation>
    <scope>NUCLEOTIDE SEQUENCE [LARGE SCALE GENOMIC DNA]</scope>
    <source>
        <strain evidence="13">ATCC 29082 / PCC 7421</strain>
    </source>
</reference>
<dbReference type="SUPFAM" id="SSF47384">
    <property type="entry name" value="Homodimeric domain of signal transducing histidine kinase"/>
    <property type="match status" value="1"/>
</dbReference>
<dbReference type="eggNOG" id="COG2205">
    <property type="taxonomic scope" value="Bacteria"/>
</dbReference>
<reference evidence="12 13" key="2">
    <citation type="journal article" date="2003" name="DNA Res.">
        <title>Complete genome structure of Gloeobacter violaceus PCC 7421, a cyanobacterium that lacks thylakoids (supplement).</title>
        <authorList>
            <person name="Nakamura Y."/>
            <person name="Kaneko T."/>
            <person name="Sato S."/>
            <person name="Mimuro M."/>
            <person name="Miyashita H."/>
            <person name="Tsuchiya T."/>
            <person name="Sasamoto S."/>
            <person name="Watanabe A."/>
            <person name="Kawashima K."/>
            <person name="Kishida Y."/>
            <person name="Kiyokawa C."/>
            <person name="Kohara M."/>
            <person name="Matsumoto M."/>
            <person name="Matsuno A."/>
            <person name="Nakazaki N."/>
            <person name="Shimpo S."/>
            <person name="Takeuchi C."/>
            <person name="Yamada M."/>
            <person name="Tabata S."/>
        </authorList>
    </citation>
    <scope>NUCLEOTIDE SEQUENCE [LARGE SCALE GENOMIC DNA]</scope>
    <source>
        <strain evidence="13">ATCC 29082 / PCC 7421</strain>
    </source>
</reference>
<dbReference type="InterPro" id="IPR036097">
    <property type="entry name" value="HisK_dim/P_sf"/>
</dbReference>
<dbReference type="GO" id="GO:0005737">
    <property type="term" value="C:cytoplasm"/>
    <property type="evidence" value="ECO:0007669"/>
    <property type="project" value="InterPro"/>
</dbReference>
<dbReference type="SMART" id="SM00091">
    <property type="entry name" value="PAS"/>
    <property type="match status" value="2"/>
</dbReference>
<evidence type="ECO:0000256" key="8">
    <source>
        <dbReference type="SAM" id="Coils"/>
    </source>
</evidence>
<dbReference type="PhylomeDB" id="Q7NFG3"/>
<dbReference type="InterPro" id="IPR036890">
    <property type="entry name" value="HATPase_C_sf"/>
</dbReference>
<protein>
    <submittedName>
        <fullName evidence="12">Two-component sensor histidine kinase</fullName>
    </submittedName>
</protein>
<dbReference type="Proteomes" id="UP000000557">
    <property type="component" value="Chromosome"/>
</dbReference>
<keyword evidence="5" id="KW-0949">S-adenosyl-L-methionine</keyword>
<dbReference type="eggNOG" id="COG1352">
    <property type="taxonomic scope" value="Bacteria"/>
</dbReference>
<dbReference type="InterPro" id="IPR003594">
    <property type="entry name" value="HATPase_dom"/>
</dbReference>
<keyword evidence="3" id="KW-0489">Methyltransferase</keyword>
<dbReference type="InterPro" id="IPR000780">
    <property type="entry name" value="CheR_MeTrfase"/>
</dbReference>
<dbReference type="GO" id="GO:0032259">
    <property type="term" value="P:methylation"/>
    <property type="evidence" value="ECO:0007669"/>
    <property type="project" value="UniProtKB-KW"/>
</dbReference>
<dbReference type="InParanoid" id="Q7NFG3"/>
<dbReference type="Pfam" id="PF13596">
    <property type="entry name" value="PAS_10"/>
    <property type="match status" value="1"/>
</dbReference>
<dbReference type="InterPro" id="IPR022642">
    <property type="entry name" value="CheR_C"/>
</dbReference>
<dbReference type="KEGG" id="gvi:glr3562"/>
<dbReference type="GO" id="GO:0008984">
    <property type="term" value="F:protein-glutamate methylesterase activity"/>
    <property type="evidence" value="ECO:0007669"/>
    <property type="project" value="InterPro"/>
</dbReference>
<evidence type="ECO:0000256" key="2">
    <source>
        <dbReference type="ARBA" id="ARBA00001541"/>
    </source>
</evidence>
<dbReference type="SUPFAM" id="SSF55874">
    <property type="entry name" value="ATPase domain of HSP90 chaperone/DNA topoisomerase II/histidine kinase"/>
    <property type="match status" value="1"/>
</dbReference>
<dbReference type="InterPro" id="IPR022641">
    <property type="entry name" value="CheR_N"/>
</dbReference>
<comment type="catalytic activity">
    <reaction evidence="1">
        <text>ATP + protein L-histidine = ADP + protein N-phospho-L-histidine.</text>
        <dbReference type="EC" id="2.7.13.3"/>
    </reaction>
</comment>
<dbReference type="RefSeq" id="WP_011143551.1">
    <property type="nucleotide sequence ID" value="NC_005125.1"/>
</dbReference>
<dbReference type="EMBL" id="BA000045">
    <property type="protein sequence ID" value="BAC91503.1"/>
    <property type="molecule type" value="Genomic_DNA"/>
</dbReference>
<dbReference type="Pfam" id="PF01739">
    <property type="entry name" value="CheR"/>
    <property type="match status" value="1"/>
</dbReference>
<name>Q7NFG3_GLOVI</name>
<dbReference type="SMART" id="SM00388">
    <property type="entry name" value="HisKA"/>
    <property type="match status" value="1"/>
</dbReference>
<dbReference type="STRING" id="251221.gene:10761077"/>
<dbReference type="PANTHER" id="PTHR24422">
    <property type="entry name" value="CHEMOTAXIS PROTEIN METHYLTRANSFERASE"/>
    <property type="match status" value="1"/>
</dbReference>
<dbReference type="CDD" id="cd00075">
    <property type="entry name" value="HATPase"/>
    <property type="match status" value="1"/>
</dbReference>
<dbReference type="InterPro" id="IPR005467">
    <property type="entry name" value="His_kinase_dom"/>
</dbReference>
<dbReference type="InterPro" id="IPR013656">
    <property type="entry name" value="PAS_4"/>
</dbReference>
<dbReference type="SUPFAM" id="SSF55785">
    <property type="entry name" value="PYP-like sensor domain (PAS domain)"/>
    <property type="match status" value="2"/>
</dbReference>
<dbReference type="Gene3D" id="3.40.50.150">
    <property type="entry name" value="Vaccinia Virus protein VP39"/>
    <property type="match status" value="1"/>
</dbReference>
<dbReference type="InterPro" id="IPR035965">
    <property type="entry name" value="PAS-like_dom_sf"/>
</dbReference>
<keyword evidence="13" id="KW-1185">Reference proteome</keyword>
<comment type="catalytic activity">
    <reaction evidence="2">
        <text>L-glutamyl-[protein] + S-adenosyl-L-methionine = [protein]-L-glutamate 5-O-methyl ester + S-adenosyl-L-homocysteine</text>
        <dbReference type="Rhea" id="RHEA:24452"/>
        <dbReference type="Rhea" id="RHEA-COMP:10208"/>
        <dbReference type="Rhea" id="RHEA-COMP:10311"/>
        <dbReference type="ChEBI" id="CHEBI:29973"/>
        <dbReference type="ChEBI" id="CHEBI:57856"/>
        <dbReference type="ChEBI" id="CHEBI:59789"/>
        <dbReference type="ChEBI" id="CHEBI:82795"/>
        <dbReference type="EC" id="2.1.1.80"/>
    </reaction>
</comment>
<evidence type="ECO:0000313" key="12">
    <source>
        <dbReference type="EMBL" id="BAC91503.1"/>
    </source>
</evidence>
<dbReference type="HOGENOM" id="CLU_000892_2_2_3"/>
<dbReference type="SMART" id="SM00387">
    <property type="entry name" value="HATPase_c"/>
    <property type="match status" value="1"/>
</dbReference>
<evidence type="ECO:0000256" key="6">
    <source>
        <dbReference type="ARBA" id="ARBA00022777"/>
    </source>
</evidence>
<dbReference type="PROSITE" id="PS50123">
    <property type="entry name" value="CHER"/>
    <property type="match status" value="1"/>
</dbReference>
<evidence type="ECO:0000256" key="4">
    <source>
        <dbReference type="ARBA" id="ARBA00022679"/>
    </source>
</evidence>
<evidence type="ECO:0000259" key="9">
    <source>
        <dbReference type="PROSITE" id="PS50109"/>
    </source>
</evidence>
<feature type="active site" evidence="7">
    <location>
        <position position="53"/>
    </location>
</feature>
<dbReference type="CDD" id="cd00130">
    <property type="entry name" value="PAS"/>
    <property type="match status" value="1"/>
</dbReference>
<dbReference type="InterPro" id="IPR050903">
    <property type="entry name" value="Bact_Chemotaxis_MeTrfase"/>
</dbReference>
<evidence type="ECO:0000313" key="13">
    <source>
        <dbReference type="Proteomes" id="UP000000557"/>
    </source>
</evidence>
<evidence type="ECO:0000259" key="10">
    <source>
        <dbReference type="PROSITE" id="PS50122"/>
    </source>
</evidence>
<feature type="domain" description="CheB-type methylesterase" evidence="10">
    <location>
        <begin position="20"/>
        <end position="181"/>
    </location>
</feature>
<evidence type="ECO:0000256" key="1">
    <source>
        <dbReference type="ARBA" id="ARBA00000085"/>
    </source>
</evidence>
<dbReference type="Pfam" id="PF02518">
    <property type="entry name" value="HATPase_c"/>
    <property type="match status" value="1"/>
</dbReference>
<dbReference type="Pfam" id="PF08448">
    <property type="entry name" value="PAS_4"/>
    <property type="match status" value="1"/>
</dbReference>
<dbReference type="Pfam" id="PF01339">
    <property type="entry name" value="CheB_methylest"/>
    <property type="match status" value="1"/>
</dbReference>
<dbReference type="Gene3D" id="1.10.155.10">
    <property type="entry name" value="Chemotaxis receptor methyltransferase CheR, N-terminal domain"/>
    <property type="match status" value="1"/>
</dbReference>
<dbReference type="OrthoDB" id="9799157at2"/>
<sequence>MDVGREPEQQQPGDLDLFAVVGIGASAGGLEAFTQLLSHLPNHTGMAFVLVQHLDPSHRSLLAELLSRTTQLPVVEVHDGMTLEADRVYVIPPNTQMTLARGALQLAPREKVQGRYMPIDAFFRSLAQERGSRAIGVVLSGSDGDGALGLEAIKAAGGITFAQCEASAQFSDMPHRAAATGVDFILPPQAIAEELVKISAHPYVIPARSNMPADEEALPSVFALLQAATGADFTYYKRTTLLRRLRRRMVLHKLERLVDYVRHLQDNPGEVQTLYEEILISVTSFFRDPDVFAALQEKVFAGICQGKAAGSPIRVWVPGCATGEEVYSIAITLLEWLGPQAHETPIQIFGTDISEAAVEKARLGIYKEEAVANVSPGRLRQFFVQVAAGYQIGKSVRELCVFARQNLSSDPPFSNMDLISCRNVLIYLEPTLQKRVLPIFHYSLKPTGFLVLGSSESTGEFTDLFAVVDKKHKIYTRTAAPSRLSFDFVTGDYRLARARRGGLTGEATWAGLNIQQQADRIVLNRYAPAGVLTNDRLEILQFRGETGAYLRPAPGEPSFNLLKMARPGLLPELHTAIYQAKSQEGAVEKAGLRVEGNDGPRHIRIVVIAFKVPPADERYFLVLFETMDPVMPAAPEARHRHDSDQRIDPEPEISRLRQELTIVRQELVHTQAYLQSIIEEQEATNQSLTTANEEILSSNEELQSTNEELQTAKEEIQSANEELRTTNEELQSRNLEARQVNNDLLNLLSNVNIPILMLTNDLRIRRFTPAAQRLFNLIATDVGRSLSDIRLNFHAPDLEESLLEVIDTLSPKEREVQDLEGYWYLLRIRPYRTVDHQIDGVVLALVDIDALKNSAQLLEAARIYAESIVETVRGPLLVLDSDLRVRTANRAFYQTFQTVPAQTEGQRLFELAGGQWDIPRLRLMLENLLLHNAQLLDYEVEHDFENVGRRVMLLNAQEILAPEQDRLILLALEDITEQKRTQQSQQMALQKEYELNELKSRLIAMTSHEFRTPLSTIILSTQLLSSDSPHQSAQKRLKQQQRIERAIEQMTDLLDGILSIGQAEIDQVQIRRVPLDLESFCRQLVEEMQAAPGGAHRPAFESAGQCRGANLDAVMLRQILSNLLTNALKYSAPDSTVRLQLACRDGQAVFTVVDEGIGIAVEDQERLFEPFYRGRNVANIPGSGLGLAIVRRLVELLKGRLAFESRPQQGTTFTVALPLEEPADD</sequence>
<dbReference type="GO" id="GO:0000156">
    <property type="term" value="F:phosphorelay response regulator activity"/>
    <property type="evidence" value="ECO:0007669"/>
    <property type="project" value="InterPro"/>
</dbReference>
<dbReference type="Gene3D" id="3.40.50.180">
    <property type="entry name" value="Methylesterase CheB, C-terminal domain"/>
    <property type="match status" value="1"/>
</dbReference>
<dbReference type="InterPro" id="IPR000014">
    <property type="entry name" value="PAS"/>
</dbReference>
<dbReference type="CDD" id="cd16434">
    <property type="entry name" value="CheB-CheR_fusion"/>
    <property type="match status" value="1"/>
</dbReference>
<dbReference type="SUPFAM" id="SSF52738">
    <property type="entry name" value="Methylesterase CheB, C-terminal domain"/>
    <property type="match status" value="1"/>
</dbReference>
<keyword evidence="4" id="KW-0808">Transferase</keyword>
<feature type="active site" evidence="7">
    <location>
        <position position="145"/>
    </location>
</feature>
<dbReference type="InterPro" id="IPR003661">
    <property type="entry name" value="HisK_dim/P_dom"/>
</dbReference>
<dbReference type="InterPro" id="IPR036804">
    <property type="entry name" value="CheR_N_sf"/>
</dbReference>
<feature type="active site" evidence="7">
    <location>
        <position position="26"/>
    </location>
</feature>
<dbReference type="Gene3D" id="1.10.287.130">
    <property type="match status" value="1"/>
</dbReference>
<organism evidence="12 13">
    <name type="scientific">Gloeobacter violaceus (strain ATCC 29082 / PCC 7421)</name>
    <dbReference type="NCBI Taxonomy" id="251221"/>
    <lineage>
        <taxon>Bacteria</taxon>
        <taxon>Bacillati</taxon>
        <taxon>Cyanobacteriota</taxon>
        <taxon>Cyanophyceae</taxon>
        <taxon>Gloeobacterales</taxon>
        <taxon>Gloeobacteraceae</taxon>
        <taxon>Gloeobacter</taxon>
    </lineage>
</organism>
<keyword evidence="7" id="KW-0378">Hydrolase</keyword>
<dbReference type="SUPFAM" id="SSF47757">
    <property type="entry name" value="Chemotaxis receptor methyltransferase CheR, N-terminal domain"/>
    <property type="match status" value="1"/>
</dbReference>
<evidence type="ECO:0000259" key="11">
    <source>
        <dbReference type="PROSITE" id="PS50123"/>
    </source>
</evidence>
<dbReference type="eggNOG" id="COG2201">
    <property type="taxonomic scope" value="Bacteria"/>
</dbReference>
<dbReference type="InterPro" id="IPR029063">
    <property type="entry name" value="SAM-dependent_MTases_sf"/>
</dbReference>
<dbReference type="GO" id="GO:0006935">
    <property type="term" value="P:chemotaxis"/>
    <property type="evidence" value="ECO:0007669"/>
    <property type="project" value="UniProtKB-UniRule"/>
</dbReference>
<keyword evidence="6 12" id="KW-0418">Kinase</keyword>
<dbReference type="CDD" id="cd00082">
    <property type="entry name" value="HisKA"/>
    <property type="match status" value="1"/>
</dbReference>
<dbReference type="EnsemblBacteria" id="BAC91503">
    <property type="protein sequence ID" value="BAC91503"/>
    <property type="gene ID" value="BAC91503"/>
</dbReference>
<dbReference type="PRINTS" id="PR00996">
    <property type="entry name" value="CHERMTFRASE"/>
</dbReference>
<dbReference type="Gene3D" id="3.30.450.20">
    <property type="entry name" value="PAS domain"/>
    <property type="match status" value="2"/>
</dbReference>
<dbReference type="InterPro" id="IPR035909">
    <property type="entry name" value="CheB_C"/>
</dbReference>
<evidence type="ECO:0000256" key="5">
    <source>
        <dbReference type="ARBA" id="ARBA00022691"/>
    </source>
</evidence>
<evidence type="ECO:0000256" key="7">
    <source>
        <dbReference type="PROSITE-ProRule" id="PRU00050"/>
    </source>
</evidence>
<dbReference type="SUPFAM" id="SSF53335">
    <property type="entry name" value="S-adenosyl-L-methionine-dependent methyltransferases"/>
    <property type="match status" value="1"/>
</dbReference>
<keyword evidence="7" id="KW-0145">Chemotaxis</keyword>
<dbReference type="GO" id="GO:0000155">
    <property type="term" value="F:phosphorelay sensor kinase activity"/>
    <property type="evidence" value="ECO:0007669"/>
    <property type="project" value="InterPro"/>
</dbReference>
<dbReference type="Pfam" id="PF03705">
    <property type="entry name" value="CheR_N"/>
    <property type="match status" value="1"/>
</dbReference>
<dbReference type="PATRIC" id="fig|251221.4.peg.3595"/>
<evidence type="ECO:0000256" key="3">
    <source>
        <dbReference type="ARBA" id="ARBA00022603"/>
    </source>
</evidence>
<dbReference type="InterPro" id="IPR000673">
    <property type="entry name" value="Sig_transdc_resp-reg_Me-estase"/>
</dbReference>
<dbReference type="Gene3D" id="3.30.565.10">
    <property type="entry name" value="Histidine kinase-like ATPase, C-terminal domain"/>
    <property type="match status" value="1"/>
</dbReference>
<feature type="domain" description="Histidine kinase" evidence="9">
    <location>
        <begin position="1005"/>
        <end position="1221"/>
    </location>
</feature>
<gene>
    <name evidence="12" type="ordered locus">glr3562</name>
</gene>
<accession>Q7NFG3</accession>
<dbReference type="Pfam" id="PF00512">
    <property type="entry name" value="HisKA"/>
    <property type="match status" value="1"/>
</dbReference>
<dbReference type="PROSITE" id="PS50122">
    <property type="entry name" value="CHEB"/>
    <property type="match status" value="1"/>
</dbReference>
<dbReference type="AlphaFoldDB" id="Q7NFG3"/>